<comment type="caution">
    <text evidence="10">The sequence shown here is derived from an EMBL/GenBank/DDBJ whole genome shotgun (WGS) entry which is preliminary data.</text>
</comment>
<dbReference type="GO" id="GO:0005524">
    <property type="term" value="F:ATP binding"/>
    <property type="evidence" value="ECO:0007669"/>
    <property type="project" value="UniProtKB-KW"/>
</dbReference>
<dbReference type="Gene3D" id="1.20.5.1930">
    <property type="match status" value="1"/>
</dbReference>
<dbReference type="KEGG" id="egn:BMF35_a1204"/>
<accession>A0A0G9MMP2</accession>
<feature type="domain" description="Histidine kinase/HSP90-like ATPase" evidence="9">
    <location>
        <begin position="532"/>
        <end position="618"/>
    </location>
</feature>
<proteinExistence type="predicted"/>
<dbReference type="InterPro" id="IPR050482">
    <property type="entry name" value="Sensor_HK_TwoCompSys"/>
</dbReference>
<dbReference type="GO" id="GO:0000155">
    <property type="term" value="F:phosphorelay sensor kinase activity"/>
    <property type="evidence" value="ECO:0007669"/>
    <property type="project" value="InterPro"/>
</dbReference>
<evidence type="ECO:0000256" key="4">
    <source>
        <dbReference type="ARBA" id="ARBA00022679"/>
    </source>
</evidence>
<evidence type="ECO:0000256" key="1">
    <source>
        <dbReference type="ARBA" id="ARBA00000085"/>
    </source>
</evidence>
<dbReference type="SUPFAM" id="SSF55874">
    <property type="entry name" value="ATPase domain of HSP90 chaperone/DNA topoisomerase II/histidine kinase"/>
    <property type="match status" value="1"/>
</dbReference>
<dbReference type="EMBL" id="LBHC01000002">
    <property type="protein sequence ID" value="KLE31962.1"/>
    <property type="molecule type" value="Genomic_DNA"/>
</dbReference>
<dbReference type="Pfam" id="PF02518">
    <property type="entry name" value="HATPase_c"/>
    <property type="match status" value="1"/>
</dbReference>
<keyword evidence="8" id="KW-0902">Two-component regulatory system</keyword>
<dbReference type="SMART" id="SM00387">
    <property type="entry name" value="HATPase_c"/>
    <property type="match status" value="1"/>
</dbReference>
<dbReference type="PATRIC" id="fig|502682.8.peg.2243"/>
<evidence type="ECO:0000313" key="10">
    <source>
        <dbReference type="EMBL" id="KLE31962.1"/>
    </source>
</evidence>
<keyword evidence="5" id="KW-0547">Nucleotide-binding</keyword>
<dbReference type="STRING" id="502682.BMF35_a1204"/>
<dbReference type="GO" id="GO:0046983">
    <property type="term" value="F:protein dimerization activity"/>
    <property type="evidence" value="ECO:0007669"/>
    <property type="project" value="InterPro"/>
</dbReference>
<dbReference type="Pfam" id="PF07730">
    <property type="entry name" value="HisKA_3"/>
    <property type="match status" value="1"/>
</dbReference>
<dbReference type="AlphaFoldDB" id="A0A0G9MMP2"/>
<keyword evidence="7" id="KW-0067">ATP-binding</keyword>
<organism evidence="10 11">
    <name type="scientific">Aurantiacibacter gangjinensis</name>
    <dbReference type="NCBI Taxonomy" id="502682"/>
    <lineage>
        <taxon>Bacteria</taxon>
        <taxon>Pseudomonadati</taxon>
        <taxon>Pseudomonadota</taxon>
        <taxon>Alphaproteobacteria</taxon>
        <taxon>Sphingomonadales</taxon>
        <taxon>Erythrobacteraceae</taxon>
        <taxon>Aurantiacibacter</taxon>
    </lineage>
</organism>
<dbReference type="PANTHER" id="PTHR24421">
    <property type="entry name" value="NITRATE/NITRITE SENSOR PROTEIN NARX-RELATED"/>
    <property type="match status" value="1"/>
</dbReference>
<reference evidence="10 11" key="1">
    <citation type="submission" date="2015-04" db="EMBL/GenBank/DDBJ databases">
        <title>The draft genome sequence of Erythrobacr gangjinensis K7-2.</title>
        <authorList>
            <person name="Zhuang L."/>
            <person name="Liu Y."/>
            <person name="Shao Z."/>
        </authorList>
    </citation>
    <scope>NUCLEOTIDE SEQUENCE [LARGE SCALE GENOMIC DNA]</scope>
    <source>
        <strain evidence="10 11">K7-2</strain>
    </source>
</reference>
<keyword evidence="4" id="KW-0808">Transferase</keyword>
<evidence type="ECO:0000256" key="2">
    <source>
        <dbReference type="ARBA" id="ARBA00012438"/>
    </source>
</evidence>
<dbReference type="InterPro" id="IPR036890">
    <property type="entry name" value="HATPase_C_sf"/>
</dbReference>
<dbReference type="RefSeq" id="WP_047007312.1">
    <property type="nucleotide sequence ID" value="NZ_CP018097.1"/>
</dbReference>
<dbReference type="GO" id="GO:0016020">
    <property type="term" value="C:membrane"/>
    <property type="evidence" value="ECO:0007669"/>
    <property type="project" value="InterPro"/>
</dbReference>
<gene>
    <name evidence="10" type="ORF">AAW01_11020</name>
</gene>
<keyword evidence="6" id="KW-0418">Kinase</keyword>
<evidence type="ECO:0000259" key="9">
    <source>
        <dbReference type="SMART" id="SM00387"/>
    </source>
</evidence>
<evidence type="ECO:0000256" key="8">
    <source>
        <dbReference type="ARBA" id="ARBA00023012"/>
    </source>
</evidence>
<protein>
    <recommendedName>
        <fullName evidence="2">histidine kinase</fullName>
        <ecNumber evidence="2">2.7.13.3</ecNumber>
    </recommendedName>
</protein>
<evidence type="ECO:0000256" key="5">
    <source>
        <dbReference type="ARBA" id="ARBA00022741"/>
    </source>
</evidence>
<comment type="catalytic activity">
    <reaction evidence="1">
        <text>ATP + protein L-histidine = ADP + protein N-phospho-L-histidine.</text>
        <dbReference type="EC" id="2.7.13.3"/>
    </reaction>
</comment>
<keyword evidence="11" id="KW-1185">Reference proteome</keyword>
<evidence type="ECO:0000313" key="11">
    <source>
        <dbReference type="Proteomes" id="UP000053070"/>
    </source>
</evidence>
<evidence type="ECO:0000256" key="7">
    <source>
        <dbReference type="ARBA" id="ARBA00022840"/>
    </source>
</evidence>
<sequence length="625" mass="69024">MAETPSWKSGHIARLIAAIAMVQALFWFVFVPVFLPPPSQLPPRPAIEAMDYAMVDAPVAEALDAAAFEPMVPGPRLSPDGYHAVRTTFSLDAVPPQGVAVLDQTGADNVRFFMNGVSVYSPGSMDLDDPSYHSYHKEIIHVPAAALREGQNRLTGVYMTTLPREVPYIPPLVGEYDSIAGAVQWKAFTIDEFRLISAVIVAVVALFAGIAASRARERDLPLWLCLAATGWTAYNLFFEWLWFPLDGAARGFYYAATATFVAAAWAIFADAWSGTRLRFYRLGVWIVFALAVLVSGWMMFARYSDTAFGVVETAVEWAGLLLSAATVLRLGWHFIRHPAERRYLEAAVLVLLALLMVFHLSAIILDGMHRPYLAATQPLILLLLGIGFFGRNFSLFRSREQLNAELQDQLDERTAELALAHDREKTLLREQAHADERSRIMRDMHDGVGSTLMSLLMAARRGKTEQPFMEQGLQSAIDEMRLMIDSMDSMGESLKAAFSLFAERAAMRCEGAGFAFESRIENADDLPVLGVRANIQVFRIMQEAVANALKHSTGNRIRLTLTGNTIEIADNGDKLGEARQGGRGLENMQVRAQSIGGDLHVMRRDDETVVQLELPRAAAETVASA</sequence>
<dbReference type="InterPro" id="IPR003594">
    <property type="entry name" value="HATPase_dom"/>
</dbReference>
<dbReference type="Gene3D" id="3.30.565.10">
    <property type="entry name" value="Histidine kinase-like ATPase, C-terminal domain"/>
    <property type="match status" value="1"/>
</dbReference>
<name>A0A0G9MMP2_9SPHN</name>
<keyword evidence="3" id="KW-0597">Phosphoprotein</keyword>
<dbReference type="InterPro" id="IPR011712">
    <property type="entry name" value="Sig_transdc_His_kin_sub3_dim/P"/>
</dbReference>
<dbReference type="Proteomes" id="UP000053070">
    <property type="component" value="Unassembled WGS sequence"/>
</dbReference>
<dbReference type="CDD" id="cd16917">
    <property type="entry name" value="HATPase_UhpB-NarQ-NarX-like"/>
    <property type="match status" value="1"/>
</dbReference>
<evidence type="ECO:0000256" key="3">
    <source>
        <dbReference type="ARBA" id="ARBA00022553"/>
    </source>
</evidence>
<dbReference type="EC" id="2.7.13.3" evidence="2"/>
<dbReference type="PANTHER" id="PTHR24421:SF10">
    <property type="entry name" value="NITRATE_NITRITE SENSOR PROTEIN NARQ"/>
    <property type="match status" value="1"/>
</dbReference>
<evidence type="ECO:0000256" key="6">
    <source>
        <dbReference type="ARBA" id="ARBA00022777"/>
    </source>
</evidence>